<feature type="domain" description="C2H2-type" evidence="8">
    <location>
        <begin position="1377"/>
        <end position="1401"/>
    </location>
</feature>
<feature type="domain" description="CCHC-type" evidence="9">
    <location>
        <begin position="605"/>
        <end position="620"/>
    </location>
</feature>
<protein>
    <submittedName>
        <fullName evidence="10">Uncharacterized protein</fullName>
    </submittedName>
</protein>
<feature type="compositionally biased region" description="Low complexity" evidence="7">
    <location>
        <begin position="1707"/>
        <end position="1718"/>
    </location>
</feature>
<feature type="coiled-coil region" evidence="6">
    <location>
        <begin position="3"/>
        <end position="102"/>
    </location>
</feature>
<dbReference type="InterPro" id="IPR021109">
    <property type="entry name" value="Peptidase_aspartic_dom_sf"/>
</dbReference>
<dbReference type="InterPro" id="IPR054465">
    <property type="entry name" value="Integrase_p58-like_C"/>
</dbReference>
<feature type="compositionally biased region" description="Basic and acidic residues" evidence="7">
    <location>
        <begin position="262"/>
        <end position="280"/>
    </location>
</feature>
<dbReference type="Gene3D" id="1.10.340.70">
    <property type="match status" value="1"/>
</dbReference>
<accession>A0A8S3QLX0</accession>
<organism evidence="10 11">
    <name type="scientific">Mytilus edulis</name>
    <name type="common">Blue mussel</name>
    <dbReference type="NCBI Taxonomy" id="6550"/>
    <lineage>
        <taxon>Eukaryota</taxon>
        <taxon>Metazoa</taxon>
        <taxon>Spiralia</taxon>
        <taxon>Lophotrochozoa</taxon>
        <taxon>Mollusca</taxon>
        <taxon>Bivalvia</taxon>
        <taxon>Autobranchia</taxon>
        <taxon>Pteriomorphia</taxon>
        <taxon>Mytilida</taxon>
        <taxon>Mytiloidea</taxon>
        <taxon>Mytilidae</taxon>
        <taxon>Mytilinae</taxon>
        <taxon>Mytilus</taxon>
    </lineage>
</organism>
<feature type="compositionally biased region" description="Basic and acidic residues" evidence="7">
    <location>
        <begin position="239"/>
        <end position="250"/>
    </location>
</feature>
<keyword evidence="3" id="KW-0540">Nuclease</keyword>
<dbReference type="InterPro" id="IPR043502">
    <property type="entry name" value="DNA/RNA_pol_sf"/>
</dbReference>
<dbReference type="CDD" id="cd00303">
    <property type="entry name" value="retropepsin_like"/>
    <property type="match status" value="1"/>
</dbReference>
<keyword evidence="6" id="KW-0175">Coiled coil</keyword>
<evidence type="ECO:0000256" key="5">
    <source>
        <dbReference type="PROSITE-ProRule" id="PRU00042"/>
    </source>
</evidence>
<feature type="region of interest" description="Disordered" evidence="7">
    <location>
        <begin position="239"/>
        <end position="287"/>
    </location>
</feature>
<dbReference type="Gene3D" id="3.10.10.10">
    <property type="entry name" value="HIV Type 1 Reverse Transcriptase, subunit A, domain 1"/>
    <property type="match status" value="1"/>
</dbReference>
<proteinExistence type="predicted"/>
<dbReference type="Gene3D" id="4.10.60.10">
    <property type="entry name" value="Zinc finger, CCHC-type"/>
    <property type="match status" value="1"/>
</dbReference>
<reference evidence="10" key="1">
    <citation type="submission" date="2021-03" db="EMBL/GenBank/DDBJ databases">
        <authorList>
            <person name="Bekaert M."/>
        </authorList>
    </citation>
    <scope>NUCLEOTIDE SEQUENCE</scope>
</reference>
<dbReference type="InterPro" id="IPR050951">
    <property type="entry name" value="Retrovirus_Pol_polyprotein"/>
</dbReference>
<dbReference type="PROSITE" id="PS50157">
    <property type="entry name" value="ZINC_FINGER_C2H2_2"/>
    <property type="match status" value="1"/>
</dbReference>
<dbReference type="SUPFAM" id="SSF56672">
    <property type="entry name" value="DNA/RNA polymerases"/>
    <property type="match status" value="1"/>
</dbReference>
<keyword evidence="11" id="KW-1185">Reference proteome</keyword>
<feature type="region of interest" description="Disordered" evidence="7">
    <location>
        <begin position="1515"/>
        <end position="1554"/>
    </location>
</feature>
<name>A0A8S3QLX0_MYTED</name>
<dbReference type="GO" id="GO:0003676">
    <property type="term" value="F:nucleic acid binding"/>
    <property type="evidence" value="ECO:0007669"/>
    <property type="project" value="InterPro"/>
</dbReference>
<dbReference type="InterPro" id="IPR036875">
    <property type="entry name" value="Znf_CCHC_sf"/>
</dbReference>
<dbReference type="PROSITE" id="PS00028">
    <property type="entry name" value="ZINC_FINGER_C2H2_1"/>
    <property type="match status" value="1"/>
</dbReference>
<dbReference type="Gene3D" id="3.30.160.60">
    <property type="entry name" value="Classic Zinc Finger"/>
    <property type="match status" value="1"/>
</dbReference>
<dbReference type="Proteomes" id="UP000683360">
    <property type="component" value="Unassembled WGS sequence"/>
</dbReference>
<evidence type="ECO:0000259" key="8">
    <source>
        <dbReference type="PROSITE" id="PS50157"/>
    </source>
</evidence>
<evidence type="ECO:0000259" key="9">
    <source>
        <dbReference type="PROSITE" id="PS50158"/>
    </source>
</evidence>
<keyword evidence="2" id="KW-0548">Nucleotidyltransferase</keyword>
<keyword evidence="5" id="KW-0862">Zinc</keyword>
<dbReference type="PROSITE" id="PS50158">
    <property type="entry name" value="ZF_CCHC"/>
    <property type="match status" value="1"/>
</dbReference>
<sequence length="1728" mass="199057">MKVEWLKIRKEKLEKNEKKLSDAEKTLDQISVRENSNCKKTIQDIQHQREALKREVDKYALKLIEEVNQNLKGIKDSISEEEKKVKTSKQKEKNNLKTAEEKLTTMDMSFFFENADIIAQSIDVDIEGVNVIHKSVPKFKPGNISQSNVGTLFEDITFSSTVIDMKEKVQMRVTKGVYRQDESLNGDQPIEMARCRTQKEKDSNDAKITDEEQLLQDLEKHKEAERDILEKLRGFKTKDEKRFSHGRGDSSNEEYPGLRFPNTERGRLQQDDPRRSERPVQRPCIDNFPWKASFPGNDCTGDETTREANVAPFRPGEDCRISVDNRNRCVDTNTPIANTYMNRVVDSADQGYDSSRNLNRNNFDVRLNTINPVTKSQVNDQDNVKAKRPPLYDGISSWQDHLVQFEMIALKNNWSESTKAYELATSLKGDARGIVTDLEPEMRLDYKYLVAELTSRFEPANQANMYKAQMNSLFRKQGQTLPELAQEIKRITRLAYPTAPIDIRDQLAKDCFIRAVNDTKIQLTLFNREPKTIGDCVRVGVEYEAFVVDQKRLTNTKPAIRMQHDTPFEQIDDEDNILGQIAKMSHQLDDMAKFQKSNDYSGVTCFYCGIKGHMKKTCRKYQNDRQNNTVQYRSSPNTQQRFNYGSQYTQGATLCIIHPRKFDAFPPEVKSLLKINKRKLCMANGDSIPTLGTIDLPVKIGGSSITQKFTVAEIDAPAVLGYDFLHKNKCNLDLGFGILTINGIKINCMKLSQMPSVFKVSINEKMTIPAHTEMIVNATIQGDSSHIMDAIVEPVMSNHTSNLLIAKALVDPSQGHVPLRIANLTDEVQTVFKSTCTAVCESVDMTQRYEDTCKVSQMITKENSEDIPLYLQDMFERSSSNLSESQVDELKQVLVRHKGTFSKTKDDLGRATAIRHKINTGTATPVKLQPRRLPFHKREEADKEVQRLLDCGIIEPSKIRTDHGALNWLLRFKNPEGQMARWLEVLNTYNFEVQHRPGRLHGNADGLSRRPCYPCSHCNKQDQKEFTNTELEGCIRMAKTNDDIEDQNTEDETLWIQQKTTDEIIQAQKSDEILGKLYQMKTESKDKPKWGDIAIQNPIIKRYWSQWDRIVFENGVLNRQWLDTITNVTVNQLLVPSCWTKDILQLLHDNPTSGHLGIHKTVARVRRRFYWVDFKTDILKWIQQCTMCTSRKQPPRRAKSKMKQYQDWDEQLPWAFMAYRSSVHESTKFSPCKMMLGREIELPIDLIYGPHPQHEEFIDETQVVNEHMIQITQNMWKVHEKARRNMVNASENQKKQYDIKSYQHSYKKGNVVWLYTPTRVKNISPKLQRKWDGPYFIVTVLSDVTYKIQKNPSSRSQVVHHDRLKPYYGEVNNWMMFTCRHCGAEYLSREKMMRHVRNKHSKTIVECNYCSYKVSSSLAFRMREHEKSKHAEQVKAAEKKTKYNNEKPRSNPTFVIPVSPMKRAPLIQKFEKSPEKCNSMMNFSPIKSPVPITLGYDDENLPQLPENLMALFESPVRPISPLPTTPKKRKTETPKSTENAKSKKEEEKLEERNRHLVLPKKDDLKDEKTRFMAPPSLYQTSEDAARVLCIREKARRSSQMYSGSVIPDGIGGVKKVEKAILPDGTIYELSAYWMPDPACTKSFRPPSPPTEEKPLPIYVAEPVKDVTESGEYTETTVVVIEGSDTEEETTEEDVIQVPETSEKETQTETTTKDMSTQSGEMKIMFELV</sequence>
<dbReference type="PANTHER" id="PTHR37984:SF5">
    <property type="entry name" value="PROTEIN NYNRIN-LIKE"/>
    <property type="match status" value="1"/>
</dbReference>
<evidence type="ECO:0000256" key="2">
    <source>
        <dbReference type="ARBA" id="ARBA00022695"/>
    </source>
</evidence>
<dbReference type="InterPro" id="IPR001878">
    <property type="entry name" value="Znf_CCHC"/>
</dbReference>
<dbReference type="Pfam" id="PF17921">
    <property type="entry name" value="Integrase_H2C2"/>
    <property type="match status" value="1"/>
</dbReference>
<dbReference type="SUPFAM" id="SSF57756">
    <property type="entry name" value="Retrovirus zinc finger-like domains"/>
    <property type="match status" value="1"/>
</dbReference>
<evidence type="ECO:0000313" key="11">
    <source>
        <dbReference type="Proteomes" id="UP000683360"/>
    </source>
</evidence>
<comment type="caution">
    <text evidence="10">The sequence shown here is derived from an EMBL/GenBank/DDBJ whole genome shotgun (WGS) entry which is preliminary data.</text>
</comment>
<dbReference type="OrthoDB" id="6091153at2759"/>
<feature type="compositionally biased region" description="Acidic residues" evidence="7">
    <location>
        <begin position="1683"/>
        <end position="1694"/>
    </location>
</feature>
<dbReference type="FunFam" id="1.10.340.70:FF:000001">
    <property type="entry name" value="Retrovirus-related Pol polyprotein from transposon gypsy-like Protein"/>
    <property type="match status" value="1"/>
</dbReference>
<keyword evidence="5" id="KW-0479">Metal-binding</keyword>
<dbReference type="SMART" id="SM00355">
    <property type="entry name" value="ZnF_C2H2"/>
    <property type="match status" value="2"/>
</dbReference>
<evidence type="ECO:0000256" key="7">
    <source>
        <dbReference type="SAM" id="MobiDB-lite"/>
    </source>
</evidence>
<feature type="region of interest" description="Disordered" evidence="7">
    <location>
        <begin position="1681"/>
        <end position="1721"/>
    </location>
</feature>
<dbReference type="GO" id="GO:0008270">
    <property type="term" value="F:zinc ion binding"/>
    <property type="evidence" value="ECO:0007669"/>
    <property type="project" value="UniProtKB-KW"/>
</dbReference>
<keyword evidence="4" id="KW-0255">Endonuclease</keyword>
<keyword evidence="4" id="KW-0378">Hydrolase</keyword>
<evidence type="ECO:0000256" key="1">
    <source>
        <dbReference type="ARBA" id="ARBA00022679"/>
    </source>
</evidence>
<evidence type="ECO:0000256" key="3">
    <source>
        <dbReference type="ARBA" id="ARBA00022722"/>
    </source>
</evidence>
<dbReference type="Gene3D" id="2.40.70.10">
    <property type="entry name" value="Acid Proteases"/>
    <property type="match status" value="1"/>
</dbReference>
<gene>
    <name evidence="10" type="ORF">MEDL_11454</name>
</gene>
<dbReference type="InterPro" id="IPR041588">
    <property type="entry name" value="Integrase_H2C2"/>
</dbReference>
<dbReference type="InterPro" id="IPR013087">
    <property type="entry name" value="Znf_C2H2_type"/>
</dbReference>
<dbReference type="PANTHER" id="PTHR37984">
    <property type="entry name" value="PROTEIN CBG26694"/>
    <property type="match status" value="1"/>
</dbReference>
<evidence type="ECO:0000256" key="4">
    <source>
        <dbReference type="ARBA" id="ARBA00022759"/>
    </source>
</evidence>
<evidence type="ECO:0000256" key="6">
    <source>
        <dbReference type="SAM" id="Coils"/>
    </source>
</evidence>
<dbReference type="Pfam" id="PF22938">
    <property type="entry name" value="Integrase_p58_C"/>
    <property type="match status" value="1"/>
</dbReference>
<keyword evidence="1" id="KW-0808">Transferase</keyword>
<dbReference type="EMBL" id="CAJPWZ010000561">
    <property type="protein sequence ID" value="CAG2196567.1"/>
    <property type="molecule type" value="Genomic_DNA"/>
</dbReference>
<keyword evidence="5" id="KW-0863">Zinc-finger</keyword>
<evidence type="ECO:0000313" key="10">
    <source>
        <dbReference type="EMBL" id="CAG2196567.1"/>
    </source>
</evidence>
<feature type="compositionally biased region" description="Basic and acidic residues" evidence="7">
    <location>
        <begin position="1531"/>
        <end position="1554"/>
    </location>
</feature>